<dbReference type="EMBL" id="JEOB01000004">
    <property type="protein sequence ID" value="EXM37484.1"/>
    <property type="molecule type" value="Genomic_DNA"/>
</dbReference>
<proteinExistence type="predicted"/>
<dbReference type="RefSeq" id="WP_037288909.1">
    <property type="nucleotide sequence ID" value="NZ_JEOB01000004.1"/>
</dbReference>
<dbReference type="PATRIC" id="fig|1341156.4.peg.3604"/>
<name>A0A011UA96_RUMAL</name>
<keyword evidence="2" id="KW-1185">Reference proteome</keyword>
<dbReference type="OrthoDB" id="9768066at2"/>
<organism evidence="1 2">
    <name type="scientific">Ruminococcus albus SY3</name>
    <dbReference type="NCBI Taxonomy" id="1341156"/>
    <lineage>
        <taxon>Bacteria</taxon>
        <taxon>Bacillati</taxon>
        <taxon>Bacillota</taxon>
        <taxon>Clostridia</taxon>
        <taxon>Eubacteriales</taxon>
        <taxon>Oscillospiraceae</taxon>
        <taxon>Ruminococcus</taxon>
    </lineage>
</organism>
<reference evidence="1 2" key="1">
    <citation type="submission" date="2013-06" db="EMBL/GenBank/DDBJ databases">
        <title>Rumen cellulosomics: divergent fiber-degrading strategies revealed by comparative genome-wide analysis of six Ruminococcal strains.</title>
        <authorList>
            <person name="Dassa B."/>
            <person name="Borovok I."/>
            <person name="Lamed R."/>
            <person name="Flint H."/>
            <person name="Yeoman C.J."/>
            <person name="White B."/>
            <person name="Bayer E.A."/>
        </authorList>
    </citation>
    <scope>NUCLEOTIDE SEQUENCE [LARGE SCALE GENOMIC DNA]</scope>
    <source>
        <strain evidence="1 2">SY3</strain>
    </source>
</reference>
<dbReference type="Proteomes" id="UP000021369">
    <property type="component" value="Unassembled WGS sequence"/>
</dbReference>
<gene>
    <name evidence="1" type="ORF">RASY3_12910</name>
</gene>
<dbReference type="AlphaFoldDB" id="A0A011UA96"/>
<accession>A0A011UA96</accession>
<protein>
    <submittedName>
        <fullName evidence="1">Uncharacterized protein</fullName>
    </submittedName>
</protein>
<dbReference type="InterPro" id="IPR043737">
    <property type="entry name" value="DUF5682"/>
</dbReference>
<evidence type="ECO:0000313" key="2">
    <source>
        <dbReference type="Proteomes" id="UP000021369"/>
    </source>
</evidence>
<evidence type="ECO:0000313" key="1">
    <source>
        <dbReference type="EMBL" id="EXM37484.1"/>
    </source>
</evidence>
<comment type="caution">
    <text evidence="1">The sequence shown here is derived from an EMBL/GenBank/DDBJ whole genome shotgun (WGS) entry which is preliminary data.</text>
</comment>
<dbReference type="Pfam" id="PF18934">
    <property type="entry name" value="DUF5682"/>
    <property type="match status" value="1"/>
</dbReference>
<sequence length="805" mass="89728">MDGIFKDSLFAEITGEAGELLKYDTSRSLLFFPVRHHSPVCSYQLLRAIEEFSPTAVLVEGPENANDLIPVLTDERTELPAAFYYFYKDKKKLVSEDAEDYKCYYPFLYSSPEFNALAAAAAKGITAAFIDLPYSEILIHTAKGKGLRKDAEKHSYTDDTRLIRSQFYKRLCEKTGIRNFEEFWEKYFEIEGLKLTPAEFCKNMHTYCVLTRSQEKDAELEAEGTLARERHMALRIKEALDKGEKVLVVTGGLHSLGLAKLMHKGNFKAEKLHKMTPDIQGSFPTAYSYEAADALHGYASGMRCPAFYDSIMKRIVNGADTANVYNDATLELLIKTAKESSKKDIPISIADITSAETVMSGLAALRNVSQCGLSELADGITSAFIKGEKTISSAMPLDIMKRLATGDSIGRIGDKTHVPPLVEDFEKQCDIFKLKYASVIPQEADVPLFLGERGLALSRLLHRLTYLDTGFATLTKGPDLKRGRDRSRVRELWKYRRTPQVDASLIDHTTDGFTIEEACTNLAARALNENRRSQDAAQIAIDCFLMGIPLTDHQKELIYDIVSEDGDFFSIGEGLRCFARLCDLQKLYEFEDSSSFACLEKCMSRLIPALPAMANSPEDKAVDVVDIMRLMYSLTGSMLESWRGTFEEALITLAGSKDKTPEIYGAAMGLLYSLDPTRRYAAEEAMRGFLQGSEKVRMQGADYLKGLFCTAGDIVLADDSFLYMTDDLITGFDREDYLEILPSMRLAFSHFTPSEIQSIAKAVAGIHGVKDNDIMYGDIIDEGLSEFGRKLDSLITAKLNGGEGQ</sequence>